<organism evidence="1 2">
    <name type="scientific">Panagrolaimus superbus</name>
    <dbReference type="NCBI Taxonomy" id="310955"/>
    <lineage>
        <taxon>Eukaryota</taxon>
        <taxon>Metazoa</taxon>
        <taxon>Ecdysozoa</taxon>
        <taxon>Nematoda</taxon>
        <taxon>Chromadorea</taxon>
        <taxon>Rhabditida</taxon>
        <taxon>Tylenchina</taxon>
        <taxon>Panagrolaimomorpha</taxon>
        <taxon>Panagrolaimoidea</taxon>
        <taxon>Panagrolaimidae</taxon>
        <taxon>Panagrolaimus</taxon>
    </lineage>
</organism>
<reference evidence="2" key="1">
    <citation type="submission" date="2022-11" db="UniProtKB">
        <authorList>
            <consortium name="WormBaseParasite"/>
        </authorList>
    </citation>
    <scope>IDENTIFICATION</scope>
</reference>
<dbReference type="Proteomes" id="UP000887577">
    <property type="component" value="Unplaced"/>
</dbReference>
<name>A0A914XZC8_9BILA</name>
<accession>A0A914XZC8</accession>
<protein>
    <submittedName>
        <fullName evidence="2">Uncharacterized protein</fullName>
    </submittedName>
</protein>
<dbReference type="SUPFAM" id="SSF56712">
    <property type="entry name" value="Prokaryotic type I DNA topoisomerase"/>
    <property type="match status" value="1"/>
</dbReference>
<dbReference type="InterPro" id="IPR013825">
    <property type="entry name" value="Topo_IA_cen_sub2"/>
</dbReference>
<sequence>MITLHRPDFRKHLAMTAKHQLDLIMGKVFTYHQKQALRHIFKNHDIKDLPFGPCQTVALKMIVDQYNICKNYIPSYVIQISIVVGDHLIKAVSDEYHDEKTVNKMVTMLKVRYFCRVSIEYFASF</sequence>
<dbReference type="Gene3D" id="1.10.460.10">
    <property type="entry name" value="Topoisomerase I, domain 2"/>
    <property type="match status" value="1"/>
</dbReference>
<dbReference type="InterPro" id="IPR013824">
    <property type="entry name" value="Topo_IA_cen_sub1"/>
</dbReference>
<dbReference type="InterPro" id="IPR023405">
    <property type="entry name" value="Topo_IA_core_domain"/>
</dbReference>
<evidence type="ECO:0000313" key="2">
    <source>
        <dbReference type="WBParaSite" id="PSU_v2.g11883.t1"/>
    </source>
</evidence>
<dbReference type="AlphaFoldDB" id="A0A914XZC8"/>
<evidence type="ECO:0000313" key="1">
    <source>
        <dbReference type="Proteomes" id="UP000887577"/>
    </source>
</evidence>
<keyword evidence="1" id="KW-1185">Reference proteome</keyword>
<proteinExistence type="predicted"/>
<dbReference type="WBParaSite" id="PSU_v2.g11883.t1">
    <property type="protein sequence ID" value="PSU_v2.g11883.t1"/>
    <property type="gene ID" value="PSU_v2.g11883"/>
</dbReference>
<dbReference type="Gene3D" id="2.70.20.10">
    <property type="entry name" value="Topoisomerase I, domain 3"/>
    <property type="match status" value="1"/>
</dbReference>